<dbReference type="EMBL" id="JAOYFC010000003">
    <property type="protein sequence ID" value="MCV6825559.1"/>
    <property type="molecule type" value="Genomic_DNA"/>
</dbReference>
<evidence type="ECO:0000313" key="2">
    <source>
        <dbReference type="EMBL" id="MCV6825559.1"/>
    </source>
</evidence>
<organism evidence="2 3">
    <name type="scientific">Halocynthiibacter halioticoli</name>
    <dbReference type="NCBI Taxonomy" id="2986804"/>
    <lineage>
        <taxon>Bacteria</taxon>
        <taxon>Pseudomonadati</taxon>
        <taxon>Pseudomonadota</taxon>
        <taxon>Alphaproteobacteria</taxon>
        <taxon>Rhodobacterales</taxon>
        <taxon>Paracoccaceae</taxon>
        <taxon>Halocynthiibacter</taxon>
    </lineage>
</organism>
<gene>
    <name evidence="2" type="ORF">OH136_13440</name>
</gene>
<keyword evidence="3" id="KW-1185">Reference proteome</keyword>
<name>A0AAE3J1D3_9RHOB</name>
<evidence type="ECO:0008006" key="4">
    <source>
        <dbReference type="Google" id="ProtNLM"/>
    </source>
</evidence>
<accession>A0AAE3J1D3</accession>
<dbReference type="RefSeq" id="WP_263954486.1">
    <property type="nucleotide sequence ID" value="NZ_JAOYFC010000003.1"/>
</dbReference>
<dbReference type="AlphaFoldDB" id="A0AAE3J1D3"/>
<keyword evidence="1" id="KW-0472">Membrane</keyword>
<feature type="transmembrane region" description="Helical" evidence="1">
    <location>
        <begin position="6"/>
        <end position="24"/>
    </location>
</feature>
<sequence length="335" mass="35528">MKKSGNYIYATASFAVALTIGFLVQKSDAENRLFAKGLSHGSTTTVVDPASVQLTSAKPTDKNATPVVPEIGADEMPTFAAPWATDQIGGDALEPTPKTDDTTFNAYGVPCETNVTAMPGPAAMVTLGIDASCLPNAYFTVLHEGLRVSGMTSPLGIAVLTLPVFSEDAKFEVLFEGGERLTTGTEIQDFDAYDRVALQWQGAAELQIHALEFGASYGQKGHVWQAAPRNSEFALGAQGGFLTTLALRDDEQAWQAEVYSFPSGSINQEGTVRLSIEAEIKPSNCGREVFAQTLQSDAETGAEVVDLAVAMPDCGAIGEVLVLNNLLRDIRIASN</sequence>
<protein>
    <recommendedName>
        <fullName evidence="4">Translocase</fullName>
    </recommendedName>
</protein>
<keyword evidence="1" id="KW-0812">Transmembrane</keyword>
<evidence type="ECO:0000256" key="1">
    <source>
        <dbReference type="SAM" id="Phobius"/>
    </source>
</evidence>
<evidence type="ECO:0000313" key="3">
    <source>
        <dbReference type="Proteomes" id="UP001208041"/>
    </source>
</evidence>
<proteinExistence type="predicted"/>
<dbReference type="Proteomes" id="UP001208041">
    <property type="component" value="Unassembled WGS sequence"/>
</dbReference>
<keyword evidence="1" id="KW-1133">Transmembrane helix</keyword>
<comment type="caution">
    <text evidence="2">The sequence shown here is derived from an EMBL/GenBank/DDBJ whole genome shotgun (WGS) entry which is preliminary data.</text>
</comment>
<reference evidence="2" key="1">
    <citation type="submission" date="2022-10" db="EMBL/GenBank/DDBJ databases">
        <authorList>
            <person name="Yue Y."/>
        </authorList>
    </citation>
    <scope>NUCLEOTIDE SEQUENCE</scope>
    <source>
        <strain evidence="2">Z654</strain>
    </source>
</reference>